<dbReference type="Proteomes" id="UP001246473">
    <property type="component" value="Unassembled WGS sequence"/>
</dbReference>
<evidence type="ECO:0000256" key="5">
    <source>
        <dbReference type="ARBA" id="ARBA00023239"/>
    </source>
</evidence>
<proteinExistence type="inferred from homology"/>
<evidence type="ECO:0000256" key="3">
    <source>
        <dbReference type="ARBA" id="ARBA00022723"/>
    </source>
</evidence>
<dbReference type="Gene3D" id="3.10.200.10">
    <property type="entry name" value="Alpha carbonic anhydrase"/>
    <property type="match status" value="1"/>
</dbReference>
<protein>
    <recommendedName>
        <fullName evidence="2">carbonic anhydrase</fullName>
        <ecNumber evidence="2">4.2.1.1</ecNumber>
    </recommendedName>
</protein>
<accession>A0AAP5US41</accession>
<reference evidence="9" key="1">
    <citation type="submission" date="2022-08" db="EMBL/GenBank/DDBJ databases">
        <authorList>
            <person name="Kim S.-J."/>
        </authorList>
    </citation>
    <scope>NUCLEOTIDE SEQUENCE</scope>
    <source>
        <strain evidence="9">KJ</strain>
    </source>
</reference>
<organism evidence="9 10">
    <name type="scientific">Paraburkholderia fungorum</name>
    <dbReference type="NCBI Taxonomy" id="134537"/>
    <lineage>
        <taxon>Bacteria</taxon>
        <taxon>Pseudomonadati</taxon>
        <taxon>Pseudomonadota</taxon>
        <taxon>Betaproteobacteria</taxon>
        <taxon>Burkholderiales</taxon>
        <taxon>Burkholderiaceae</taxon>
        <taxon>Paraburkholderia</taxon>
    </lineage>
</organism>
<dbReference type="GO" id="GO:0008270">
    <property type="term" value="F:zinc ion binding"/>
    <property type="evidence" value="ECO:0007669"/>
    <property type="project" value="InterPro"/>
</dbReference>
<keyword evidence="4" id="KW-0862">Zinc</keyword>
<evidence type="ECO:0000256" key="7">
    <source>
        <dbReference type="SAM" id="SignalP"/>
    </source>
</evidence>
<dbReference type="EMBL" id="JANSLM010000001">
    <property type="protein sequence ID" value="MDT8836578.1"/>
    <property type="molecule type" value="Genomic_DNA"/>
</dbReference>
<evidence type="ECO:0000256" key="4">
    <source>
        <dbReference type="ARBA" id="ARBA00022833"/>
    </source>
</evidence>
<dbReference type="PROSITE" id="PS51144">
    <property type="entry name" value="ALPHA_CA_2"/>
    <property type="match status" value="1"/>
</dbReference>
<name>A0AAP5US41_9BURK</name>
<evidence type="ECO:0000259" key="8">
    <source>
        <dbReference type="PROSITE" id="PS51144"/>
    </source>
</evidence>
<dbReference type="InterPro" id="IPR036398">
    <property type="entry name" value="CA_dom_sf"/>
</dbReference>
<keyword evidence="5" id="KW-0456">Lyase</keyword>
<dbReference type="PANTHER" id="PTHR18952:SF265">
    <property type="entry name" value="CARBONIC ANHYDRASE"/>
    <property type="match status" value="1"/>
</dbReference>
<comment type="catalytic activity">
    <reaction evidence="6">
        <text>hydrogencarbonate + H(+) = CO2 + H2O</text>
        <dbReference type="Rhea" id="RHEA:10748"/>
        <dbReference type="ChEBI" id="CHEBI:15377"/>
        <dbReference type="ChEBI" id="CHEBI:15378"/>
        <dbReference type="ChEBI" id="CHEBI:16526"/>
        <dbReference type="ChEBI" id="CHEBI:17544"/>
        <dbReference type="EC" id="4.2.1.1"/>
    </reaction>
</comment>
<dbReference type="InterPro" id="IPR023561">
    <property type="entry name" value="Carbonic_anhydrase_a-class"/>
</dbReference>
<evidence type="ECO:0000313" key="10">
    <source>
        <dbReference type="Proteomes" id="UP001246473"/>
    </source>
</evidence>
<gene>
    <name evidence="9" type="ORF">ParKJ_04060</name>
</gene>
<dbReference type="InterPro" id="IPR041891">
    <property type="entry name" value="Alpha_CA_prokaryot-like"/>
</dbReference>
<evidence type="ECO:0000256" key="1">
    <source>
        <dbReference type="ARBA" id="ARBA00010718"/>
    </source>
</evidence>
<dbReference type="PANTHER" id="PTHR18952">
    <property type="entry name" value="CARBONIC ANHYDRASE"/>
    <property type="match status" value="1"/>
</dbReference>
<dbReference type="RefSeq" id="WP_106352511.1">
    <property type="nucleotide sequence ID" value="NZ_JANSLM010000001.1"/>
</dbReference>
<comment type="caution">
    <text evidence="9">The sequence shown here is derived from an EMBL/GenBank/DDBJ whole genome shotgun (WGS) entry which is preliminary data.</text>
</comment>
<evidence type="ECO:0000256" key="6">
    <source>
        <dbReference type="ARBA" id="ARBA00048348"/>
    </source>
</evidence>
<feature type="signal peptide" evidence="7">
    <location>
        <begin position="1"/>
        <end position="24"/>
    </location>
</feature>
<dbReference type="GO" id="GO:0004089">
    <property type="term" value="F:carbonate dehydratase activity"/>
    <property type="evidence" value="ECO:0007669"/>
    <property type="project" value="UniProtKB-EC"/>
</dbReference>
<feature type="domain" description="Alpha-carbonic anhydrase" evidence="8">
    <location>
        <begin position="28"/>
        <end position="255"/>
    </location>
</feature>
<evidence type="ECO:0000313" key="9">
    <source>
        <dbReference type="EMBL" id="MDT8836578.1"/>
    </source>
</evidence>
<feature type="chain" id="PRO_5043027496" description="carbonic anhydrase" evidence="7">
    <location>
        <begin position="25"/>
        <end position="255"/>
    </location>
</feature>
<dbReference type="EC" id="4.2.1.1" evidence="2"/>
<dbReference type="Pfam" id="PF00194">
    <property type="entry name" value="Carb_anhydrase"/>
    <property type="match status" value="1"/>
</dbReference>
<dbReference type="InterPro" id="IPR001148">
    <property type="entry name" value="CA_dom"/>
</dbReference>
<sequence length="255" mass="27924">MKQIKRLSGGALLCLAFAASSAWAEAGHEWSYSGDHGPAHWGEISKDFHTCESGRAESPINIESAKKAPADMPRLKINYQPLPIDISNTGHSVQFNAAPGTDSISLGAHAYQLVQFHFHTPGEERFAGKASVMDAHFVHRSDEGKLLVLAVQFKLGAQANPVIQALLDRIPREQGAELMARGVTINPLDLLPGNRGYYTYSGSLTTPPCSEGVTWIEFKEPVTITPQQLHAMEAFYHGNQRPVQALNGRDIWDVE</sequence>
<dbReference type="AlphaFoldDB" id="A0AAP5US41"/>
<dbReference type="SUPFAM" id="SSF51069">
    <property type="entry name" value="Carbonic anhydrase"/>
    <property type="match status" value="1"/>
</dbReference>
<dbReference type="CDD" id="cd03124">
    <property type="entry name" value="alpha_CA_prokaryotic_like"/>
    <property type="match status" value="1"/>
</dbReference>
<keyword evidence="3" id="KW-0479">Metal-binding</keyword>
<dbReference type="SMART" id="SM01057">
    <property type="entry name" value="Carb_anhydrase"/>
    <property type="match status" value="1"/>
</dbReference>
<keyword evidence="7" id="KW-0732">Signal</keyword>
<comment type="similarity">
    <text evidence="1">Belongs to the alpha-carbonic anhydrase family.</text>
</comment>
<evidence type="ECO:0000256" key="2">
    <source>
        <dbReference type="ARBA" id="ARBA00012925"/>
    </source>
</evidence>